<keyword evidence="1" id="KW-0472">Membrane</keyword>
<dbReference type="Proteomes" id="UP000198995">
    <property type="component" value="Unassembled WGS sequence"/>
</dbReference>
<keyword evidence="3" id="KW-1185">Reference proteome</keyword>
<feature type="transmembrane region" description="Helical" evidence="1">
    <location>
        <begin position="108"/>
        <end position="126"/>
    </location>
</feature>
<evidence type="ECO:0000313" key="2">
    <source>
        <dbReference type="EMBL" id="SDD65473.1"/>
    </source>
</evidence>
<feature type="transmembrane region" description="Helical" evidence="1">
    <location>
        <begin position="47"/>
        <end position="64"/>
    </location>
</feature>
<proteinExistence type="predicted"/>
<dbReference type="AlphaFoldDB" id="A0A1G6WIE0"/>
<feature type="transmembrane region" description="Helical" evidence="1">
    <location>
        <begin position="76"/>
        <end position="96"/>
    </location>
</feature>
<organism evidence="2 3">
    <name type="scientific">Peptococcus niger</name>
    <dbReference type="NCBI Taxonomy" id="2741"/>
    <lineage>
        <taxon>Bacteria</taxon>
        <taxon>Bacillati</taxon>
        <taxon>Bacillota</taxon>
        <taxon>Clostridia</taxon>
        <taxon>Eubacteriales</taxon>
        <taxon>Peptococcaceae</taxon>
        <taxon>Peptococcus</taxon>
    </lineage>
</organism>
<gene>
    <name evidence="2" type="ORF">SAMN04489866_10556</name>
</gene>
<evidence type="ECO:0000256" key="1">
    <source>
        <dbReference type="SAM" id="Phobius"/>
    </source>
</evidence>
<keyword evidence="1" id="KW-1133">Transmembrane helix</keyword>
<reference evidence="2 3" key="1">
    <citation type="submission" date="2016-10" db="EMBL/GenBank/DDBJ databases">
        <authorList>
            <person name="de Groot N.N."/>
        </authorList>
    </citation>
    <scope>NUCLEOTIDE SEQUENCE [LARGE SCALE GENOMIC DNA]</scope>
    <source>
        <strain evidence="2 3">DSM 20475</strain>
    </source>
</reference>
<dbReference type="RefSeq" id="WP_091791731.1">
    <property type="nucleotide sequence ID" value="NZ_FNAF01000005.1"/>
</dbReference>
<evidence type="ECO:0000313" key="3">
    <source>
        <dbReference type="Proteomes" id="UP000198995"/>
    </source>
</evidence>
<sequence length="131" mass="14666">MMGQIKFKLSHLAFLIGILALIADYCLVERHFGLGFDHAFFIRQRVVYVLALVALTIGFAGFSVHFSRSGWCMASAITLAVDVFILLSAIFVEFGLPATVLRYMLHDGGLLPLWALNTAVFLHWVFRKSSE</sequence>
<accession>A0A1G6WIE0</accession>
<keyword evidence="1" id="KW-0812">Transmembrane</keyword>
<dbReference type="EMBL" id="FNAF01000005">
    <property type="protein sequence ID" value="SDD65473.1"/>
    <property type="molecule type" value="Genomic_DNA"/>
</dbReference>
<protein>
    <submittedName>
        <fullName evidence="2">Uncharacterized protein</fullName>
    </submittedName>
</protein>
<name>A0A1G6WIE0_PEPNI</name>